<dbReference type="Pfam" id="PF01295">
    <property type="entry name" value="Adenylate_cycl"/>
    <property type="match status" value="1"/>
</dbReference>
<dbReference type="PANTHER" id="PTHR38760:SF1">
    <property type="entry name" value="ADENYLATE CYCLASE"/>
    <property type="match status" value="1"/>
</dbReference>
<gene>
    <name evidence="2" type="ORF">HCU74_11930</name>
</gene>
<name>A0ABX1GIV2_9GAMM</name>
<protein>
    <submittedName>
        <fullName evidence="2">Class I adenylate cyclase</fullName>
    </submittedName>
</protein>
<evidence type="ECO:0000313" key="3">
    <source>
        <dbReference type="Proteomes" id="UP000765845"/>
    </source>
</evidence>
<keyword evidence="3" id="KW-1185">Reference proteome</keyword>
<dbReference type="InterPro" id="IPR024685">
    <property type="entry name" value="Adenylate_cyclase_1_N"/>
</dbReference>
<proteinExistence type="predicted"/>
<dbReference type="PANTHER" id="PTHR38760">
    <property type="entry name" value="ADENYLATE CYCLASE"/>
    <property type="match status" value="1"/>
</dbReference>
<dbReference type="PIRSF" id="PIRSF001444">
    <property type="entry name" value="Adenylate_cycl"/>
    <property type="match status" value="1"/>
</dbReference>
<dbReference type="EMBL" id="JAAWWK010000004">
    <property type="protein sequence ID" value="NKI18114.1"/>
    <property type="molecule type" value="Genomic_DNA"/>
</dbReference>
<sequence>MPVESSAQSLSDLAISASRVAELRERFLNLNKQRLMRSRTSLQDHQRILLDLLPLLFHVNHPILPGYVNASAPCGIDGYTPDDATLTRVHQHIARSFDYPCQEPRQPQIHSLFLMGSCGSIAQSDSSDLDAWLCHSADLSEPELTLLRKKAWEITCWAESLGLELHFFLMDCEQFRRGKRDRLDADAAGTSQHFLLLDEFYRSALLLAGRYPIWWLVPPEAEEHYEEYTAQLRTEGLVRDNESIDFGGVAHIPAGEFIGAGVWQLYKAISSPYKAVLKLLLTEAYARNFPNVDPISIGFKREVHLGESDIDKLDPYILIYRRLESYLSDRQERDRLELVRRAFYFKTGLRLSLSTSMKHQQRRLLLEQLTSQWHWQPEHLLNLDTRHRWKLRRVRDEHRFLVAELTNSYRFLQEFAEQSQQKALINSEELTLLGRKLYAAFERKRNKIEWLNPGIAPDLSEQQLYFHTLGFGEQRRWVVSASARHDFEADAILQEDSQLSALLCWCFCNGLVKDNSRLRLSGRREGISEEDLNHMAQRLRSHLPSHVPAGDPRQHEAFAQPKVPLSTLFFLNLGQDPLSQLNSHGITQHRSNYPVTSVEMVCINSWGEVIAQSFNGEDTLLDTLNAYQQLTVAAGKAPQNIDVICFNDPKGQLVTRIEELTLGINRCFTNTQTPPRYVIKLSSGFHILQVRDDELDVVRADSYSSLVECLERGQERFSPIVLDPYCVPDSALASIVENSHGEDCHLFYHTRDGWIDLFVRDERGSLSYRSSPCSNPDRFLAQLLLFLLHCRQEQGNTHQFHLYELRQHRGRWVSHPLKPPKVSGSTLYIEAHAVERENGQASFDFRWNHQWIRHSDEGPKLMQRLQQQLRERYPHHDYFRIDRISLGEGQYEQSAVYLRYKHYLETLLNKEY</sequence>
<dbReference type="Pfam" id="PF12633">
    <property type="entry name" value="Adenyl_cycl_N"/>
    <property type="match status" value="1"/>
</dbReference>
<evidence type="ECO:0000313" key="2">
    <source>
        <dbReference type="EMBL" id="NKI18114.1"/>
    </source>
</evidence>
<evidence type="ECO:0000259" key="1">
    <source>
        <dbReference type="Pfam" id="PF12633"/>
    </source>
</evidence>
<dbReference type="InterPro" id="IPR000274">
    <property type="entry name" value="Adenylate_cyclase_1"/>
</dbReference>
<feature type="domain" description="Adenylate cyclase class-I N-terminal" evidence="1">
    <location>
        <begin position="21"/>
        <end position="215"/>
    </location>
</feature>
<comment type="caution">
    <text evidence="2">The sequence shown here is derived from an EMBL/GenBank/DDBJ whole genome shotgun (WGS) entry which is preliminary data.</text>
</comment>
<organism evidence="2 3">
    <name type="scientific">Spongiibacter thalassae</name>
    <dbReference type="NCBI Taxonomy" id="2721624"/>
    <lineage>
        <taxon>Bacteria</taxon>
        <taxon>Pseudomonadati</taxon>
        <taxon>Pseudomonadota</taxon>
        <taxon>Gammaproteobacteria</taxon>
        <taxon>Cellvibrionales</taxon>
        <taxon>Spongiibacteraceae</taxon>
        <taxon>Spongiibacter</taxon>
    </lineage>
</organism>
<dbReference type="RefSeq" id="WP_168450644.1">
    <property type="nucleotide sequence ID" value="NZ_JAAWWK010000004.1"/>
</dbReference>
<reference evidence="2 3" key="1">
    <citation type="submission" date="2020-04" db="EMBL/GenBank/DDBJ databases">
        <authorList>
            <person name="Yoon J."/>
        </authorList>
    </citation>
    <scope>NUCLEOTIDE SEQUENCE [LARGE SCALE GENOMIC DNA]</scope>
    <source>
        <strain evidence="2 3">KMU-166</strain>
    </source>
</reference>
<dbReference type="Proteomes" id="UP000765845">
    <property type="component" value="Unassembled WGS sequence"/>
</dbReference>
<accession>A0ABX1GIV2</accession>